<evidence type="ECO:0008006" key="3">
    <source>
        <dbReference type="Google" id="ProtNLM"/>
    </source>
</evidence>
<protein>
    <recommendedName>
        <fullName evidence="3">Phage tail tape measure protein domain-containing protein</fullName>
    </recommendedName>
</protein>
<sequence length="597" mass="62363">EASTGLRAIMNSLLKPTTDAAKALNEVGLSAAGLREEIREKGLFTALESITTAFEGQDDATVRVFGNVRALTGVLSLMGSNAGATKEIFEELATSTGALDTAFEAAADTGAFAFEQAKVRIENAMLAVGEEILPKLADAMDDIAPLLPSLVAAFGDLALILTDLGASAIPPVVDFFDSLPQHVRGVQKIVSEWKKLSSTVQQFATLGFAEEAFDTADRQALKFLNTQIKVTNALEDGLPTYAIGFTALKEMAEGFTITESNLASLQAQIGFTDTEMVALTTDFSTQATAVGLNSISVDRLDTIMGAMAQTALFAGSAIGGTSEQLSAFELSMGQTSTTTGDASEAVEGMVLPLHLVRDALQEAEAANRSLADAMLEMVNPTFKAVKAVEALDKAEADAAAVRKKAGKRITVEEAQAIAKAELAVFEATLKAQGALDAFGFDPTTLEASLQGISTVLGKSRDEAILLLETLGILDGTQVKALLEIETRITGPLSGALGRTGLSDFELRGISGRAHGGAVRAGEPVIVGERGRELWIPYQAGQIVPNNTLNQSMSRSVVVEINGAVFASDVDVQAAVQAGLIAGGVTESVEWAGSTTIR</sequence>
<gene>
    <name evidence="2" type="ORF">LCGC14_1975880</name>
</gene>
<feature type="non-terminal residue" evidence="2">
    <location>
        <position position="1"/>
    </location>
</feature>
<dbReference type="NCBIfam" id="TIGR01760">
    <property type="entry name" value="tape_meas_TP901"/>
    <property type="match status" value="1"/>
</dbReference>
<dbReference type="EMBL" id="LAZR01022012">
    <property type="protein sequence ID" value="KKL83327.1"/>
    <property type="molecule type" value="Genomic_DNA"/>
</dbReference>
<organism evidence="2">
    <name type="scientific">marine sediment metagenome</name>
    <dbReference type="NCBI Taxonomy" id="412755"/>
    <lineage>
        <taxon>unclassified sequences</taxon>
        <taxon>metagenomes</taxon>
        <taxon>ecological metagenomes</taxon>
    </lineage>
</organism>
<dbReference type="AlphaFoldDB" id="A0A0F9I7G9"/>
<dbReference type="InterPro" id="IPR010090">
    <property type="entry name" value="Phage_tape_meas"/>
</dbReference>
<feature type="coiled-coil region" evidence="1">
    <location>
        <begin position="356"/>
        <end position="404"/>
    </location>
</feature>
<accession>A0A0F9I7G9</accession>
<keyword evidence="1" id="KW-0175">Coiled coil</keyword>
<evidence type="ECO:0000313" key="2">
    <source>
        <dbReference type="EMBL" id="KKL83327.1"/>
    </source>
</evidence>
<evidence type="ECO:0000256" key="1">
    <source>
        <dbReference type="SAM" id="Coils"/>
    </source>
</evidence>
<reference evidence="2" key="1">
    <citation type="journal article" date="2015" name="Nature">
        <title>Complex archaea that bridge the gap between prokaryotes and eukaryotes.</title>
        <authorList>
            <person name="Spang A."/>
            <person name="Saw J.H."/>
            <person name="Jorgensen S.L."/>
            <person name="Zaremba-Niedzwiedzka K."/>
            <person name="Martijn J."/>
            <person name="Lind A.E."/>
            <person name="van Eijk R."/>
            <person name="Schleper C."/>
            <person name="Guy L."/>
            <person name="Ettema T.J."/>
        </authorList>
    </citation>
    <scope>NUCLEOTIDE SEQUENCE</scope>
</reference>
<proteinExistence type="predicted"/>
<name>A0A0F9I7G9_9ZZZZ</name>
<comment type="caution">
    <text evidence="2">The sequence shown here is derived from an EMBL/GenBank/DDBJ whole genome shotgun (WGS) entry which is preliminary data.</text>
</comment>